<feature type="compositionally biased region" description="Low complexity" evidence="1">
    <location>
        <begin position="9"/>
        <end position="24"/>
    </location>
</feature>
<dbReference type="EMBL" id="FPHZ01000135">
    <property type="protein sequence ID" value="SFV88190.1"/>
    <property type="molecule type" value="Genomic_DNA"/>
</dbReference>
<accession>A0A1W1DUG9</accession>
<name>A0A1W1DUG9_9ZZZZ</name>
<proteinExistence type="predicted"/>
<evidence type="ECO:0000313" key="2">
    <source>
        <dbReference type="EMBL" id="SFV85015.1"/>
    </source>
</evidence>
<dbReference type="PANTHER" id="PTHR35024:SF4">
    <property type="entry name" value="POLYMER-FORMING CYTOSKELETAL PROTEIN"/>
    <property type="match status" value="1"/>
</dbReference>
<dbReference type="InterPro" id="IPR007607">
    <property type="entry name" value="BacA/B"/>
</dbReference>
<protein>
    <recommendedName>
        <fullName evidence="4">Polymer-forming cytoskeletal protein</fullName>
    </recommendedName>
</protein>
<organism evidence="2">
    <name type="scientific">hydrothermal vent metagenome</name>
    <dbReference type="NCBI Taxonomy" id="652676"/>
    <lineage>
        <taxon>unclassified sequences</taxon>
        <taxon>metagenomes</taxon>
        <taxon>ecological metagenomes</taxon>
    </lineage>
</organism>
<dbReference type="Pfam" id="PF04519">
    <property type="entry name" value="Bactofilin"/>
    <property type="match status" value="1"/>
</dbReference>
<evidence type="ECO:0000256" key="1">
    <source>
        <dbReference type="SAM" id="MobiDB-lite"/>
    </source>
</evidence>
<reference evidence="2" key="1">
    <citation type="submission" date="2016-10" db="EMBL/GenBank/DDBJ databases">
        <authorList>
            <person name="de Groot N.N."/>
        </authorList>
    </citation>
    <scope>NUCLEOTIDE SEQUENCE</scope>
</reference>
<dbReference type="AlphaFoldDB" id="A0A1W1DUG9"/>
<gene>
    <name evidence="2" type="ORF">MNB_SUP05-SYMBIONT-4-59</name>
    <name evidence="3" type="ORF">MNB_SUP05-SYMBIONT-5-497</name>
</gene>
<feature type="region of interest" description="Disordered" evidence="1">
    <location>
        <begin position="1"/>
        <end position="32"/>
    </location>
</feature>
<sequence length="151" mass="16022">MFNTKKPDTTIPPTTSRKPTPRTTNDAQHPLAAKKESIISKGCFIKGEISGVDDISIFGKVDGTITLKDNALTVETSGNVKANIFAKVVNIIGTMAGNIDATEKIVIHENGNATGDMSAPKVILKDGSYFKGNVSMTDSKVTAETQKNKPA</sequence>
<dbReference type="EMBL" id="FPHY01000008">
    <property type="protein sequence ID" value="SFV85015.1"/>
    <property type="molecule type" value="Genomic_DNA"/>
</dbReference>
<evidence type="ECO:0000313" key="3">
    <source>
        <dbReference type="EMBL" id="SFV88190.1"/>
    </source>
</evidence>
<dbReference type="PANTHER" id="PTHR35024">
    <property type="entry name" value="HYPOTHETICAL CYTOSOLIC PROTEIN"/>
    <property type="match status" value="1"/>
</dbReference>
<evidence type="ECO:0008006" key="4">
    <source>
        <dbReference type="Google" id="ProtNLM"/>
    </source>
</evidence>